<dbReference type="GO" id="GO:0003677">
    <property type="term" value="F:DNA binding"/>
    <property type="evidence" value="ECO:0007669"/>
    <property type="project" value="InterPro"/>
</dbReference>
<dbReference type="GO" id="GO:0015666">
    <property type="term" value="F:restriction endodeoxyribonuclease activity"/>
    <property type="evidence" value="ECO:0007669"/>
    <property type="project" value="TreeGrafter"/>
</dbReference>
<dbReference type="RefSeq" id="WP_015798004.1">
    <property type="nucleotide sequence ID" value="NC_013124.1"/>
</dbReference>
<protein>
    <submittedName>
        <fullName evidence="3">Restriction endonuclease</fullName>
    </submittedName>
</protein>
<organism evidence="3 4">
    <name type="scientific">Acidimicrobium ferrooxidans (strain DSM 10331 / JCM 15462 / NBRC 103882 / ICP)</name>
    <dbReference type="NCBI Taxonomy" id="525909"/>
    <lineage>
        <taxon>Bacteria</taxon>
        <taxon>Bacillati</taxon>
        <taxon>Actinomycetota</taxon>
        <taxon>Acidimicrobiia</taxon>
        <taxon>Acidimicrobiales</taxon>
        <taxon>Acidimicrobiaceae</taxon>
        <taxon>Acidimicrobium</taxon>
    </lineage>
</organism>
<dbReference type="SUPFAM" id="SSF52980">
    <property type="entry name" value="Restriction endonuclease-like"/>
    <property type="match status" value="1"/>
</dbReference>
<keyword evidence="3" id="KW-0255">Endonuclease</keyword>
<evidence type="ECO:0000313" key="3">
    <source>
        <dbReference type="EMBL" id="ACU53509.1"/>
    </source>
</evidence>
<dbReference type="Gene3D" id="3.40.1350.10">
    <property type="match status" value="1"/>
</dbReference>
<dbReference type="InterPro" id="IPR025745">
    <property type="entry name" value="Mrr-like_N_dom"/>
</dbReference>
<feature type="domain" description="Restriction system protein Mrr-like N-terminal" evidence="2">
    <location>
        <begin position="9"/>
        <end position="93"/>
    </location>
</feature>
<dbReference type="REBASE" id="21589">
    <property type="entry name" value="Afe10331MrrP"/>
</dbReference>
<keyword evidence="3" id="KW-0540">Nuclease</keyword>
<dbReference type="Proteomes" id="UP000000771">
    <property type="component" value="Chromosome"/>
</dbReference>
<dbReference type="InterPro" id="IPR011856">
    <property type="entry name" value="tRNA_endonuc-like_dom_sf"/>
</dbReference>
<dbReference type="Pfam" id="PF14338">
    <property type="entry name" value="Mrr_N"/>
    <property type="match status" value="1"/>
</dbReference>
<reference evidence="3 4" key="1">
    <citation type="journal article" date="2009" name="Stand. Genomic Sci.">
        <title>Complete genome sequence of Acidimicrobium ferrooxidans type strain (ICP).</title>
        <authorList>
            <person name="Clum A."/>
            <person name="Nolan M."/>
            <person name="Lang E."/>
            <person name="Glavina Del Rio T."/>
            <person name="Tice H."/>
            <person name="Copeland A."/>
            <person name="Cheng J.F."/>
            <person name="Lucas S."/>
            <person name="Chen F."/>
            <person name="Bruce D."/>
            <person name="Goodwin L."/>
            <person name="Pitluck S."/>
            <person name="Ivanova N."/>
            <person name="Mavrommatis K."/>
            <person name="Mikhailova N."/>
            <person name="Pati A."/>
            <person name="Chen A."/>
            <person name="Palaniappan K."/>
            <person name="Goker M."/>
            <person name="Spring S."/>
            <person name="Land M."/>
            <person name="Hauser L."/>
            <person name="Chang Y.J."/>
            <person name="Jeffries C.C."/>
            <person name="Chain P."/>
            <person name="Bristow J."/>
            <person name="Eisen J.A."/>
            <person name="Markowitz V."/>
            <person name="Hugenholtz P."/>
            <person name="Kyrpides N.C."/>
            <person name="Klenk H.P."/>
            <person name="Lapidus A."/>
        </authorList>
    </citation>
    <scope>NUCLEOTIDE SEQUENCE [LARGE SCALE GENOMIC DNA]</scope>
    <source>
        <strain evidence="4">DSM 10331 / JCM 15462 / NBRC 103882 / ICP</strain>
    </source>
</reference>
<dbReference type="OrthoDB" id="9803736at2"/>
<feature type="domain" description="Restriction endonuclease type IV Mrr" evidence="1">
    <location>
        <begin position="146"/>
        <end position="258"/>
    </location>
</feature>
<dbReference type="AlphaFoldDB" id="C7M3B5"/>
<evidence type="ECO:0000313" key="4">
    <source>
        <dbReference type="Proteomes" id="UP000000771"/>
    </source>
</evidence>
<proteinExistence type="predicted"/>
<dbReference type="Pfam" id="PF04471">
    <property type="entry name" value="Mrr_cat"/>
    <property type="match status" value="1"/>
</dbReference>
<dbReference type="PANTHER" id="PTHR30015">
    <property type="entry name" value="MRR RESTRICTION SYSTEM PROTEIN"/>
    <property type="match status" value="1"/>
</dbReference>
<evidence type="ECO:0000259" key="2">
    <source>
        <dbReference type="Pfam" id="PF14338"/>
    </source>
</evidence>
<dbReference type="HOGENOM" id="CLU_063822_0_0_11"/>
<accession>C7M3B5</accession>
<dbReference type="KEGG" id="afo:Afer_0554"/>
<dbReference type="GO" id="GO:0009307">
    <property type="term" value="P:DNA restriction-modification system"/>
    <property type="evidence" value="ECO:0007669"/>
    <property type="project" value="InterPro"/>
</dbReference>
<dbReference type="InterPro" id="IPR052906">
    <property type="entry name" value="Type_IV_Methyl-Rstrct_Enzyme"/>
</dbReference>
<dbReference type="eggNOG" id="COG1715">
    <property type="taxonomic scope" value="Bacteria"/>
</dbReference>
<keyword evidence="4" id="KW-1185">Reference proteome</keyword>
<sequence>MAATNIPQYHELMWPVLTALRELGGSATVREIYDRVVENEHFSEDQQAESTKDGRMSEIEYRLHWARTHLKGIGAIENSSRGVWSLTDKGRTITLDQMRTDTKAYRDEVQRRARQKQALNSAAVETGDEEPETWKNQLIDRLLLIPPDGFERLAQRLLREAGFVNVTVLGKSGDGGIDGVGVYRLSLVSFPVYFQCKRYKGTVTAGAVRDFRGAMAGRGEKGLLITTGSFTKDAQNEASRDGAPPVELIDGDRLCDLLRDYRLGVDVRERVDLEIALDSSFFDEYGSTDATSPTSA</sequence>
<dbReference type="PANTHER" id="PTHR30015:SF7">
    <property type="entry name" value="TYPE IV METHYL-DIRECTED RESTRICTION ENZYME ECOKMRR"/>
    <property type="match status" value="1"/>
</dbReference>
<gene>
    <name evidence="3" type="ordered locus">Afer_0554</name>
</gene>
<evidence type="ECO:0000259" key="1">
    <source>
        <dbReference type="Pfam" id="PF04471"/>
    </source>
</evidence>
<keyword evidence="3" id="KW-0378">Hydrolase</keyword>
<dbReference type="EMBL" id="CP001631">
    <property type="protein sequence ID" value="ACU53509.1"/>
    <property type="molecule type" value="Genomic_DNA"/>
</dbReference>
<dbReference type="InterPro" id="IPR007560">
    <property type="entry name" value="Restrct_endonuc_IV_Mrr"/>
</dbReference>
<dbReference type="InterPro" id="IPR011335">
    <property type="entry name" value="Restrct_endonuc-II-like"/>
</dbReference>
<name>C7M3B5_ACIFD</name>